<gene>
    <name evidence="1" type="ORF">KHLLAP_LOCUS10821</name>
</gene>
<proteinExistence type="predicted"/>
<sequence>MYRYDFAPTYVFAPVFAPTTTFTHIFHVNTPHSSQAPSQPVTMASPFNQLPPIPQLLGEQNLKQWKRSIRQHAVYYDLIKFIDTHSMRPELPNQRKWEQDRVHAMAPITSTITAVEEQLEAAGWDSENEQDPKVLWDLVIATFTTIPNIHEQSAPQLFYELMDATLEDGVTLRAFNSRFNTVANRLAALDLPIPPKAKLLLMMRAIKHRQPLWNSNLERDFETGALTWENFQKQMILYANLEQDQSWKRGSLLHLQQTPRIGASPSSEQCRPLSLASGLSLGSGLSCSTP</sequence>
<dbReference type="EMBL" id="CAUWAG010000014">
    <property type="protein sequence ID" value="CAJ2510353.1"/>
    <property type="molecule type" value="Genomic_DNA"/>
</dbReference>
<name>A0AAI8YMI9_9PEZI</name>
<evidence type="ECO:0000313" key="1">
    <source>
        <dbReference type="EMBL" id="CAJ2510353.1"/>
    </source>
</evidence>
<dbReference type="AlphaFoldDB" id="A0AAI8YMI9"/>
<organism evidence="1 2">
    <name type="scientific">Anthostomella pinea</name>
    <dbReference type="NCBI Taxonomy" id="933095"/>
    <lineage>
        <taxon>Eukaryota</taxon>
        <taxon>Fungi</taxon>
        <taxon>Dikarya</taxon>
        <taxon>Ascomycota</taxon>
        <taxon>Pezizomycotina</taxon>
        <taxon>Sordariomycetes</taxon>
        <taxon>Xylariomycetidae</taxon>
        <taxon>Xylariales</taxon>
        <taxon>Xylariaceae</taxon>
        <taxon>Anthostomella</taxon>
    </lineage>
</organism>
<evidence type="ECO:0000313" key="2">
    <source>
        <dbReference type="Proteomes" id="UP001295740"/>
    </source>
</evidence>
<comment type="caution">
    <text evidence="1">The sequence shown here is derived from an EMBL/GenBank/DDBJ whole genome shotgun (WGS) entry which is preliminary data.</text>
</comment>
<dbReference type="Proteomes" id="UP001295740">
    <property type="component" value="Unassembled WGS sequence"/>
</dbReference>
<accession>A0AAI8YMI9</accession>
<reference evidence="1" key="1">
    <citation type="submission" date="2023-10" db="EMBL/GenBank/DDBJ databases">
        <authorList>
            <person name="Hackl T."/>
        </authorList>
    </citation>
    <scope>NUCLEOTIDE SEQUENCE</scope>
</reference>
<keyword evidence="2" id="KW-1185">Reference proteome</keyword>
<protein>
    <submittedName>
        <fullName evidence="1">Uu.00g050560.m01.CDS01</fullName>
    </submittedName>
</protein>